<dbReference type="EMBL" id="WOCD01000005">
    <property type="protein sequence ID" value="MUH73684.1"/>
    <property type="molecule type" value="Genomic_DNA"/>
</dbReference>
<protein>
    <recommendedName>
        <fullName evidence="3">Glycosyl transferase</fullName>
    </recommendedName>
</protein>
<keyword evidence="2" id="KW-1185">Reference proteome</keyword>
<organism evidence="1 2">
    <name type="scientific">Psychrosphaera haliotis</name>
    <dbReference type="NCBI Taxonomy" id="555083"/>
    <lineage>
        <taxon>Bacteria</taxon>
        <taxon>Pseudomonadati</taxon>
        <taxon>Pseudomonadota</taxon>
        <taxon>Gammaproteobacteria</taxon>
        <taxon>Alteromonadales</taxon>
        <taxon>Pseudoalteromonadaceae</taxon>
        <taxon>Psychrosphaera</taxon>
    </lineage>
</organism>
<comment type="caution">
    <text evidence="1">The sequence shown here is derived from an EMBL/GenBank/DDBJ whole genome shotgun (WGS) entry which is preliminary data.</text>
</comment>
<evidence type="ECO:0000313" key="1">
    <source>
        <dbReference type="EMBL" id="MUH73684.1"/>
    </source>
</evidence>
<sequence length="290" mass="33640">MDIEEKLYRTGKGHWNHFSLELEQIFEAAKKWKTKAEGYDKLWLCWNVDPDWCLVQQQLVKDAGWTPLVGSDPRAKAPVLLEGSIEIDFNEDLKLPMLHMMFPIEFAFLYTKKLAFWHSDLLVRNKNVSYLAELFESLQEGDIAVTKPNRGIKNTILNKYNRYWELAGCTTQAASKHQFETGSGWFGHVAYHPNSPKAEFAKKSKIYYDHGSGIKYWAKNLKPKSSKVYLIPEKLLDEGHCTRIRSKHYVAQSPNNSRRNLALDLSYNFDLKTECEKLDLGNTYKKVLPE</sequence>
<name>A0A6N8FC57_9GAMM</name>
<evidence type="ECO:0008006" key="3">
    <source>
        <dbReference type="Google" id="ProtNLM"/>
    </source>
</evidence>
<reference evidence="1 2" key="1">
    <citation type="submission" date="2019-11" db="EMBL/GenBank/DDBJ databases">
        <title>P. haliotis isolates from Z. marina roots.</title>
        <authorList>
            <person name="Cohen M."/>
            <person name="Jospin G."/>
            <person name="Eisen J.A."/>
            <person name="Coil D.A."/>
        </authorList>
    </citation>
    <scope>NUCLEOTIDE SEQUENCE [LARGE SCALE GENOMIC DNA]</scope>
    <source>
        <strain evidence="1 2">UCD-MCMsp1aY</strain>
    </source>
</reference>
<accession>A0A6N8FC57</accession>
<dbReference type="Proteomes" id="UP000439994">
    <property type="component" value="Unassembled WGS sequence"/>
</dbReference>
<evidence type="ECO:0000313" key="2">
    <source>
        <dbReference type="Proteomes" id="UP000439994"/>
    </source>
</evidence>
<dbReference type="RefSeq" id="WP_155697089.1">
    <property type="nucleotide sequence ID" value="NZ_WOCD01000005.1"/>
</dbReference>
<proteinExistence type="predicted"/>
<dbReference type="OrthoDB" id="9155655at2"/>
<dbReference type="AlphaFoldDB" id="A0A6N8FC57"/>
<gene>
    <name evidence="1" type="ORF">GNP35_15025</name>
</gene>